<dbReference type="AlphaFoldDB" id="A0AAD8ENR5"/>
<dbReference type="EMBL" id="JASPKZ010001994">
    <property type="protein sequence ID" value="KAJ9596337.1"/>
    <property type="molecule type" value="Genomic_DNA"/>
</dbReference>
<accession>A0AAD8ENR5</accession>
<organism evidence="1 2">
    <name type="scientific">Diploptera punctata</name>
    <name type="common">Pacific beetle cockroach</name>
    <dbReference type="NCBI Taxonomy" id="6984"/>
    <lineage>
        <taxon>Eukaryota</taxon>
        <taxon>Metazoa</taxon>
        <taxon>Ecdysozoa</taxon>
        <taxon>Arthropoda</taxon>
        <taxon>Hexapoda</taxon>
        <taxon>Insecta</taxon>
        <taxon>Pterygota</taxon>
        <taxon>Neoptera</taxon>
        <taxon>Polyneoptera</taxon>
        <taxon>Dictyoptera</taxon>
        <taxon>Blattodea</taxon>
        <taxon>Blaberoidea</taxon>
        <taxon>Blaberidae</taxon>
        <taxon>Diplopterinae</taxon>
        <taxon>Diploptera</taxon>
    </lineage>
</organism>
<evidence type="ECO:0000313" key="2">
    <source>
        <dbReference type="Proteomes" id="UP001233999"/>
    </source>
</evidence>
<comment type="caution">
    <text evidence="1">The sequence shown here is derived from an EMBL/GenBank/DDBJ whole genome shotgun (WGS) entry which is preliminary data.</text>
</comment>
<feature type="non-terminal residue" evidence="1">
    <location>
        <position position="1"/>
    </location>
</feature>
<gene>
    <name evidence="1" type="ORF">L9F63_012612</name>
</gene>
<feature type="non-terminal residue" evidence="1">
    <location>
        <position position="198"/>
    </location>
</feature>
<name>A0AAD8ENR5_DIPPU</name>
<dbReference type="Proteomes" id="UP001233999">
    <property type="component" value="Unassembled WGS sequence"/>
</dbReference>
<reference evidence="1" key="1">
    <citation type="journal article" date="2023" name="IScience">
        <title>Live-bearing cockroach genome reveals convergent evolutionary mechanisms linked to viviparity in insects and beyond.</title>
        <authorList>
            <person name="Fouks B."/>
            <person name="Harrison M.C."/>
            <person name="Mikhailova A.A."/>
            <person name="Marchal E."/>
            <person name="English S."/>
            <person name="Carruthers M."/>
            <person name="Jennings E.C."/>
            <person name="Chiamaka E.L."/>
            <person name="Frigard R.A."/>
            <person name="Pippel M."/>
            <person name="Attardo G.M."/>
            <person name="Benoit J.B."/>
            <person name="Bornberg-Bauer E."/>
            <person name="Tobe S.S."/>
        </authorList>
    </citation>
    <scope>NUCLEOTIDE SEQUENCE</scope>
    <source>
        <strain evidence="1">Stay&amp;Tobe</strain>
    </source>
</reference>
<reference evidence="1" key="2">
    <citation type="submission" date="2023-05" db="EMBL/GenBank/DDBJ databases">
        <authorList>
            <person name="Fouks B."/>
        </authorList>
    </citation>
    <scope>NUCLEOTIDE SEQUENCE</scope>
    <source>
        <strain evidence="1">Stay&amp;Tobe</strain>
        <tissue evidence="1">Testes</tissue>
    </source>
</reference>
<evidence type="ECO:0000313" key="1">
    <source>
        <dbReference type="EMBL" id="KAJ9596337.1"/>
    </source>
</evidence>
<sequence length="198" mass="23229">LYFSHLENSITFMEQFLLINVNKIYEKNQSWDMCKNTEATGNPHRNRPLASIFSYVKSFHLRQFQGTSFQMISSDVDSFKTESLTILNTSTAKDPVTSAFKYFKITTIIKQILQCNMHLPVINITPVLKMAIYLMPRELSLFGNIEFNWQQHLRLPLNFNKCMMDETQHEFTPKGAFKTAYNQTSVSEETEWEEMRDI</sequence>
<protein>
    <submittedName>
        <fullName evidence="1">Uncharacterized protein</fullName>
    </submittedName>
</protein>
<keyword evidence="2" id="KW-1185">Reference proteome</keyword>
<proteinExistence type="predicted"/>